<dbReference type="OrthoDB" id="689387at2759"/>
<dbReference type="Gramene" id="TraesCS7A03G0956400.1">
    <property type="protein sequence ID" value="TraesCS7A03G0956400.1.CDS1"/>
    <property type="gene ID" value="TraesCS7A03G0956400"/>
</dbReference>
<evidence type="ECO:0000313" key="2">
    <source>
        <dbReference type="EnsemblPlants" id="TraesCS7A02G395100.1.cds1"/>
    </source>
</evidence>
<dbReference type="Gramene" id="TraesNOR7A03G04014220.1">
    <property type="protein sequence ID" value="TraesNOR7A03G04014220.1.CDS1"/>
    <property type="gene ID" value="TraesNOR7A03G04014220"/>
</dbReference>
<evidence type="ECO:0000313" key="3">
    <source>
        <dbReference type="Proteomes" id="UP000019116"/>
    </source>
</evidence>
<keyword evidence="3" id="KW-1185">Reference proteome</keyword>
<dbReference type="Gramene" id="TraesROB_scaffold_019142_01G000200.1">
    <property type="protein sequence ID" value="TraesROB_scaffold_019142_01G000200.1"/>
    <property type="gene ID" value="TraesROB_scaffold_019142_01G000200"/>
</dbReference>
<gene>
    <name evidence="2" type="primary">LOC123155002</name>
</gene>
<protein>
    <submittedName>
        <fullName evidence="2">Uncharacterized protein</fullName>
    </submittedName>
</protein>
<dbReference type="AlphaFoldDB" id="A0A3B6RN62"/>
<name>A0A3B6RN62_WHEAT</name>
<dbReference type="OMA" id="QCATHAP"/>
<reference evidence="2" key="2">
    <citation type="submission" date="2018-10" db="UniProtKB">
        <authorList>
            <consortium name="EnsemblPlants"/>
        </authorList>
    </citation>
    <scope>IDENTIFICATION</scope>
</reference>
<dbReference type="GeneID" id="123155002"/>
<dbReference type="PANTHER" id="PTHR34996">
    <property type="entry name" value="OS06G0327400 PROTEIN"/>
    <property type="match status" value="1"/>
</dbReference>
<evidence type="ECO:0000256" key="1">
    <source>
        <dbReference type="SAM" id="MobiDB-lite"/>
    </source>
</evidence>
<organism evidence="2">
    <name type="scientific">Triticum aestivum</name>
    <name type="common">Wheat</name>
    <dbReference type="NCBI Taxonomy" id="4565"/>
    <lineage>
        <taxon>Eukaryota</taxon>
        <taxon>Viridiplantae</taxon>
        <taxon>Streptophyta</taxon>
        <taxon>Embryophyta</taxon>
        <taxon>Tracheophyta</taxon>
        <taxon>Spermatophyta</taxon>
        <taxon>Magnoliopsida</taxon>
        <taxon>Liliopsida</taxon>
        <taxon>Poales</taxon>
        <taxon>Poaceae</taxon>
        <taxon>BOP clade</taxon>
        <taxon>Pooideae</taxon>
        <taxon>Triticodae</taxon>
        <taxon>Triticeae</taxon>
        <taxon>Triticinae</taxon>
        <taxon>Triticum</taxon>
    </lineage>
</organism>
<accession>A0A3B6RN62</accession>
<dbReference type="Gramene" id="TraesCLE_scaffold_048623_01G000200.1">
    <property type="protein sequence ID" value="TraesCLE_scaffold_048623_01G000200.1"/>
    <property type="gene ID" value="TraesCLE_scaffold_048623_01G000200"/>
</dbReference>
<dbReference type="EnsemblPlants" id="TraesCS7A02G395100.1">
    <property type="protein sequence ID" value="TraesCS7A02G395100.1.cds1"/>
    <property type="gene ID" value="TraesCS7A02G395100"/>
</dbReference>
<dbReference type="SMR" id="A0A3B6RN62"/>
<sequence>MLIQQTNCSKPRRRGRRRVRRSGGGVRLGLLLRLRVRLSGIVGLLVRSVEELRCCSARGKIGCSTSRVRRPAASLGGSCRRRPAPAERNQSSFYNEAIADCLEFIKSRSTYVPAKDDKIVSLN</sequence>
<proteinExistence type="predicted"/>
<feature type="compositionally biased region" description="Basic residues" evidence="1">
    <location>
        <begin position="10"/>
        <end position="21"/>
    </location>
</feature>
<dbReference type="PANTHER" id="PTHR34996:SF7">
    <property type="match status" value="1"/>
</dbReference>
<dbReference type="Proteomes" id="UP000019116">
    <property type="component" value="Chromosome 7A"/>
</dbReference>
<feature type="region of interest" description="Disordered" evidence="1">
    <location>
        <begin position="1"/>
        <end position="21"/>
    </location>
</feature>
<dbReference type="Gramene" id="TraesCS7A02G395100.1">
    <property type="protein sequence ID" value="TraesCS7A02G395100.1.cds1"/>
    <property type="gene ID" value="TraesCS7A02G395100"/>
</dbReference>
<dbReference type="RefSeq" id="XP_044429521.1">
    <property type="nucleotide sequence ID" value="XM_044573586.1"/>
</dbReference>
<reference evidence="2" key="1">
    <citation type="submission" date="2018-08" db="EMBL/GenBank/DDBJ databases">
        <authorList>
            <person name="Rossello M."/>
        </authorList>
    </citation>
    <scope>NUCLEOTIDE SEQUENCE [LARGE SCALE GENOMIC DNA]</scope>
    <source>
        <strain evidence="2">cv. Chinese Spring</strain>
    </source>
</reference>